<evidence type="ECO:0000313" key="1">
    <source>
        <dbReference type="EMBL" id="KZS14239.1"/>
    </source>
</evidence>
<gene>
    <name evidence="1" type="ORF">APZ42_020474</name>
</gene>
<dbReference type="Proteomes" id="UP000076858">
    <property type="component" value="Unassembled WGS sequence"/>
</dbReference>
<evidence type="ECO:0000313" key="2">
    <source>
        <dbReference type="Proteomes" id="UP000076858"/>
    </source>
</evidence>
<comment type="caution">
    <text evidence="1">The sequence shown here is derived from an EMBL/GenBank/DDBJ whole genome shotgun (WGS) entry which is preliminary data.</text>
</comment>
<accession>A0A164XHH3</accession>
<sequence length="39" mass="4352">MAGSSSLKRQTLSLYKKILQKCARASNHQRSSSRSRSKA</sequence>
<dbReference type="AlphaFoldDB" id="A0A164XHH3"/>
<organism evidence="1 2">
    <name type="scientific">Daphnia magna</name>
    <dbReference type="NCBI Taxonomy" id="35525"/>
    <lineage>
        <taxon>Eukaryota</taxon>
        <taxon>Metazoa</taxon>
        <taxon>Ecdysozoa</taxon>
        <taxon>Arthropoda</taxon>
        <taxon>Crustacea</taxon>
        <taxon>Branchiopoda</taxon>
        <taxon>Diplostraca</taxon>
        <taxon>Cladocera</taxon>
        <taxon>Anomopoda</taxon>
        <taxon>Daphniidae</taxon>
        <taxon>Daphnia</taxon>
    </lineage>
</organism>
<name>A0A164XHH3_9CRUS</name>
<proteinExistence type="predicted"/>
<dbReference type="EMBL" id="LRGB01000996">
    <property type="protein sequence ID" value="KZS14239.1"/>
    <property type="molecule type" value="Genomic_DNA"/>
</dbReference>
<protein>
    <submittedName>
        <fullName evidence="1">Uncharacterized protein</fullName>
    </submittedName>
</protein>
<reference evidence="1 2" key="1">
    <citation type="submission" date="2016-03" db="EMBL/GenBank/DDBJ databases">
        <title>EvidentialGene: Evidence-directed Construction of Genes on Genomes.</title>
        <authorList>
            <person name="Gilbert D.G."/>
            <person name="Choi J.-H."/>
            <person name="Mockaitis K."/>
            <person name="Colbourne J."/>
            <person name="Pfrender M."/>
        </authorList>
    </citation>
    <scope>NUCLEOTIDE SEQUENCE [LARGE SCALE GENOMIC DNA]</scope>
    <source>
        <strain evidence="1 2">Xinb3</strain>
        <tissue evidence="1">Complete organism</tissue>
    </source>
</reference>
<keyword evidence="2" id="KW-1185">Reference proteome</keyword>